<dbReference type="RefSeq" id="WP_302049617.1">
    <property type="nucleotide sequence ID" value="NZ_JAMJEV010000018.1"/>
</dbReference>
<sequence length="249" mass="27444">MNRLRKIISALMFSLMLITCSFASPVFAADRGIENINSSAMLLPTPKIYTNSPESEQKSLPNGVPITVTPYYDKVEVWVGNIGADSLDSVTVMGTATDYGTLKAKTSSVPPVVGKTFTWYVPQTKCLMEYKITIVITDAGQTVTKNGYATLEYTEAQLASVGWNRGSFPTRVESLEYHFNEHKSEIGAKNICAYINSAITTKNHALKYPSQYNITVSNKPTPGHKYKHKTSGIFIILADSNNEMLSHGR</sequence>
<evidence type="ECO:0000313" key="3">
    <source>
        <dbReference type="Proteomes" id="UP001176021"/>
    </source>
</evidence>
<keyword evidence="1" id="KW-0732">Signal</keyword>
<protein>
    <recommendedName>
        <fullName evidence="4">CARDB domain-containing protein</fullName>
    </recommendedName>
</protein>
<evidence type="ECO:0000256" key="1">
    <source>
        <dbReference type="SAM" id="SignalP"/>
    </source>
</evidence>
<name>A0ABT8QU33_9FIRM</name>
<evidence type="ECO:0008006" key="4">
    <source>
        <dbReference type="Google" id="ProtNLM"/>
    </source>
</evidence>
<keyword evidence="3" id="KW-1185">Reference proteome</keyword>
<dbReference type="Proteomes" id="UP001176021">
    <property type="component" value="Unassembled WGS sequence"/>
</dbReference>
<feature type="signal peptide" evidence="1">
    <location>
        <begin position="1"/>
        <end position="28"/>
    </location>
</feature>
<dbReference type="EMBL" id="JAMJEV010000018">
    <property type="protein sequence ID" value="MDO0824872.1"/>
    <property type="molecule type" value="Genomic_DNA"/>
</dbReference>
<feature type="chain" id="PRO_5046470154" description="CARDB domain-containing protein" evidence="1">
    <location>
        <begin position="29"/>
        <end position="249"/>
    </location>
</feature>
<evidence type="ECO:0000313" key="2">
    <source>
        <dbReference type="EMBL" id="MDO0824872.1"/>
    </source>
</evidence>
<proteinExistence type="predicted"/>
<reference evidence="2" key="1">
    <citation type="submission" date="2022-05" db="EMBL/GenBank/DDBJ databases">
        <title>Expanded diversity of anoxic marine methylotrophy in a Black Sea sulfate reducing microorganism.</title>
        <authorList>
            <person name="Fischer P.Q."/>
            <person name="Stams A.J.M."/>
            <person name="Villanueva L."/>
            <person name="Sousa D.Z."/>
        </authorList>
    </citation>
    <scope>NUCLEOTIDE SEQUENCE</scope>
    <source>
        <strain evidence="2">P130</strain>
    </source>
</reference>
<gene>
    <name evidence="2" type="ORF">M8H41_18730</name>
</gene>
<organism evidence="2 3">
    <name type="scientific">Desulfosporosinus nitroreducens</name>
    <dbReference type="NCBI Taxonomy" id="2018668"/>
    <lineage>
        <taxon>Bacteria</taxon>
        <taxon>Bacillati</taxon>
        <taxon>Bacillota</taxon>
        <taxon>Clostridia</taxon>
        <taxon>Eubacteriales</taxon>
        <taxon>Desulfitobacteriaceae</taxon>
        <taxon>Desulfosporosinus</taxon>
    </lineage>
</organism>
<accession>A0ABT8QU33</accession>
<comment type="caution">
    <text evidence="2">The sequence shown here is derived from an EMBL/GenBank/DDBJ whole genome shotgun (WGS) entry which is preliminary data.</text>
</comment>